<feature type="compositionally biased region" description="Basic and acidic residues" evidence="1">
    <location>
        <begin position="262"/>
        <end position="271"/>
    </location>
</feature>
<feature type="compositionally biased region" description="Basic and acidic residues" evidence="1">
    <location>
        <begin position="154"/>
        <end position="170"/>
    </location>
</feature>
<feature type="compositionally biased region" description="Basic and acidic residues" evidence="1">
    <location>
        <begin position="690"/>
        <end position="709"/>
    </location>
</feature>
<feature type="compositionally biased region" description="Basic and acidic residues" evidence="1">
    <location>
        <begin position="481"/>
        <end position="491"/>
    </location>
</feature>
<feature type="region of interest" description="Disordered" evidence="1">
    <location>
        <begin position="262"/>
        <end position="294"/>
    </location>
</feature>
<evidence type="ECO:0000313" key="3">
    <source>
        <dbReference type="EMBL" id="KAK4137677.1"/>
    </source>
</evidence>
<gene>
    <name evidence="3" type="ORF">BT67DRAFT_117807</name>
</gene>
<dbReference type="InterPro" id="IPR021589">
    <property type="entry name" value="Cut12"/>
</dbReference>
<dbReference type="Pfam" id="PF11500">
    <property type="entry name" value="Cut12"/>
    <property type="match status" value="1"/>
</dbReference>
<reference evidence="3" key="1">
    <citation type="journal article" date="2023" name="Mol. Phylogenet. Evol.">
        <title>Genome-scale phylogeny and comparative genomics of the fungal order Sordariales.</title>
        <authorList>
            <person name="Hensen N."/>
            <person name="Bonometti L."/>
            <person name="Westerberg I."/>
            <person name="Brannstrom I.O."/>
            <person name="Guillou S."/>
            <person name="Cros-Aarteil S."/>
            <person name="Calhoun S."/>
            <person name="Haridas S."/>
            <person name="Kuo A."/>
            <person name="Mondo S."/>
            <person name="Pangilinan J."/>
            <person name="Riley R."/>
            <person name="LaButti K."/>
            <person name="Andreopoulos B."/>
            <person name="Lipzen A."/>
            <person name="Chen C."/>
            <person name="Yan M."/>
            <person name="Daum C."/>
            <person name="Ng V."/>
            <person name="Clum A."/>
            <person name="Steindorff A."/>
            <person name="Ohm R.A."/>
            <person name="Martin F."/>
            <person name="Silar P."/>
            <person name="Natvig D.O."/>
            <person name="Lalanne C."/>
            <person name="Gautier V."/>
            <person name="Ament-Velasquez S.L."/>
            <person name="Kruys A."/>
            <person name="Hutchinson M.I."/>
            <person name="Powell A.J."/>
            <person name="Barry K."/>
            <person name="Miller A.N."/>
            <person name="Grigoriev I.V."/>
            <person name="Debuchy R."/>
            <person name="Gladieux P."/>
            <person name="Hiltunen Thoren M."/>
            <person name="Johannesson H."/>
        </authorList>
    </citation>
    <scope>NUCLEOTIDE SEQUENCE</scope>
    <source>
        <strain evidence="3">CBS 123565</strain>
    </source>
</reference>
<feature type="compositionally biased region" description="Polar residues" evidence="1">
    <location>
        <begin position="520"/>
        <end position="533"/>
    </location>
</feature>
<feature type="compositionally biased region" description="Low complexity" evidence="1">
    <location>
        <begin position="565"/>
        <end position="574"/>
    </location>
</feature>
<feature type="region of interest" description="Disordered" evidence="1">
    <location>
        <begin position="1"/>
        <end position="30"/>
    </location>
</feature>
<dbReference type="AlphaFoldDB" id="A0AAN6ZGL8"/>
<feature type="compositionally biased region" description="Basic and acidic residues" evidence="1">
    <location>
        <begin position="576"/>
        <end position="591"/>
    </location>
</feature>
<protein>
    <recommendedName>
        <fullName evidence="2">Spindle pole body-associated protein cut12 domain-containing protein</fullName>
    </recommendedName>
</protein>
<feature type="compositionally biased region" description="Low complexity" evidence="1">
    <location>
        <begin position="81"/>
        <end position="93"/>
    </location>
</feature>
<sequence length="709" mass="79191">MISWALKRNSDSARDAPTGDDTTQIDLPDTPAPVFAVRALRTVLFGTPAPRERRAASKAKKDTAAQQATTRPAPSDQSPARPTGILLTPGTGTTRRKRVSFGNDVKQGSGGAARAGTSGLTDECPGKFPSPWVDRDAGEGQSRPKTKLQQAMEGSRKHNSKDGGTDEKDFAPPVNEPEDGWEEVDDESEFEGDVTTDLNEPHSRSGKYWKSYFETYHTDAKAEMERLVKYKHLAKSYAKMKDAEALDLNQKLKEEQAKVKAMEEKAAEMSRHATLAARRRGGQSDPKLTDELSKQTALATEYKKQVDELESLLQEGIDEVGNGRPRHHRVASPRTQRTIMEAQRELRRARAQVRELEKLQEERDRLRSELKFTEQRAAKLSDENKKLSVELSQSTSRVQDLEKRLEDSKGLYEKLKDDAKSRYLEAQQVLRKKNEKISELEEEIGSLKGEGTDARRATRPARVKSLDEKPTAPRSLEVEESNARPRKDLKVVRRTGSQRRLTSAEQPAETRQNDQRDTGSFKQTSYDDATLASSRALREKIETDLGKKLQPTAPALSDRGNLQDSRSSASSGRSAHSREGHSRPRRTDRASRSAWALSAPADKASLDDLLGESRDNKRATSKTTLEQARTLSGRPMSPESDVPEVDLQQRFARLGGPDPHNSAVWSTMNTPRTTLPVGRHAAALARLQRKRAEREMQRLERDKENANPS</sequence>
<comment type="caution">
    <text evidence="3">The sequence shown here is derived from an EMBL/GenBank/DDBJ whole genome shotgun (WGS) entry which is preliminary data.</text>
</comment>
<proteinExistence type="predicted"/>
<feature type="compositionally biased region" description="Polar residues" evidence="1">
    <location>
        <begin position="621"/>
        <end position="630"/>
    </location>
</feature>
<keyword evidence="4" id="KW-1185">Reference proteome</keyword>
<feature type="compositionally biased region" description="Acidic residues" evidence="1">
    <location>
        <begin position="176"/>
        <end position="194"/>
    </location>
</feature>
<feature type="region of interest" description="Disordered" evidence="1">
    <location>
        <begin position="381"/>
        <end position="403"/>
    </location>
</feature>
<feature type="compositionally biased region" description="Basic and acidic residues" evidence="1">
    <location>
        <begin position="50"/>
        <end position="63"/>
    </location>
</feature>
<feature type="compositionally biased region" description="Polar residues" evidence="1">
    <location>
        <begin position="663"/>
        <end position="673"/>
    </location>
</feature>
<evidence type="ECO:0000313" key="4">
    <source>
        <dbReference type="Proteomes" id="UP001304895"/>
    </source>
</evidence>
<dbReference type="Proteomes" id="UP001304895">
    <property type="component" value="Unassembled WGS sequence"/>
</dbReference>
<feature type="region of interest" description="Disordered" evidence="1">
    <location>
        <begin position="431"/>
        <end position="674"/>
    </location>
</feature>
<name>A0AAN6ZGL8_9PEZI</name>
<organism evidence="3 4">
    <name type="scientific">Trichocladium antarcticum</name>
    <dbReference type="NCBI Taxonomy" id="1450529"/>
    <lineage>
        <taxon>Eukaryota</taxon>
        <taxon>Fungi</taxon>
        <taxon>Dikarya</taxon>
        <taxon>Ascomycota</taxon>
        <taxon>Pezizomycotina</taxon>
        <taxon>Sordariomycetes</taxon>
        <taxon>Sordariomycetidae</taxon>
        <taxon>Sordariales</taxon>
        <taxon>Chaetomiaceae</taxon>
        <taxon>Trichocladium</taxon>
    </lineage>
</organism>
<feature type="domain" description="Spindle pole body-associated protein cut12" evidence="2">
    <location>
        <begin position="142"/>
        <end position="272"/>
    </location>
</feature>
<feature type="region of interest" description="Disordered" evidence="1">
    <location>
        <begin position="689"/>
        <end position="709"/>
    </location>
</feature>
<evidence type="ECO:0000256" key="1">
    <source>
        <dbReference type="SAM" id="MobiDB-lite"/>
    </source>
</evidence>
<accession>A0AAN6ZGL8</accession>
<feature type="region of interest" description="Disordered" evidence="1">
    <location>
        <begin position="44"/>
        <end position="204"/>
    </location>
</feature>
<dbReference type="EMBL" id="MU853402">
    <property type="protein sequence ID" value="KAK4137677.1"/>
    <property type="molecule type" value="Genomic_DNA"/>
</dbReference>
<reference evidence="3" key="2">
    <citation type="submission" date="2023-05" db="EMBL/GenBank/DDBJ databases">
        <authorList>
            <consortium name="Lawrence Berkeley National Laboratory"/>
            <person name="Steindorff A."/>
            <person name="Hensen N."/>
            <person name="Bonometti L."/>
            <person name="Westerberg I."/>
            <person name="Brannstrom I.O."/>
            <person name="Guillou S."/>
            <person name="Cros-Aarteil S."/>
            <person name="Calhoun S."/>
            <person name="Haridas S."/>
            <person name="Kuo A."/>
            <person name="Mondo S."/>
            <person name="Pangilinan J."/>
            <person name="Riley R."/>
            <person name="Labutti K."/>
            <person name="Andreopoulos B."/>
            <person name="Lipzen A."/>
            <person name="Chen C."/>
            <person name="Yanf M."/>
            <person name="Daum C."/>
            <person name="Ng V."/>
            <person name="Clum A."/>
            <person name="Ohm R."/>
            <person name="Martin F."/>
            <person name="Silar P."/>
            <person name="Natvig D."/>
            <person name="Lalanne C."/>
            <person name="Gautier V."/>
            <person name="Ament-Velasquez S.L."/>
            <person name="Kruys A."/>
            <person name="Hutchinson M.I."/>
            <person name="Powell A.J."/>
            <person name="Barry K."/>
            <person name="Miller A.N."/>
            <person name="Grigoriev I.V."/>
            <person name="Debuchy R."/>
            <person name="Gladieux P."/>
            <person name="Thoren M.H."/>
            <person name="Johannesson H."/>
        </authorList>
    </citation>
    <scope>NUCLEOTIDE SEQUENCE</scope>
    <source>
        <strain evidence="3">CBS 123565</strain>
    </source>
</reference>
<evidence type="ECO:0000259" key="2">
    <source>
        <dbReference type="Pfam" id="PF11500"/>
    </source>
</evidence>
<feature type="compositionally biased region" description="Basic and acidic residues" evidence="1">
    <location>
        <begin position="536"/>
        <end position="547"/>
    </location>
</feature>